<dbReference type="CDD" id="cd00167">
    <property type="entry name" value="SANT"/>
    <property type="match status" value="1"/>
</dbReference>
<dbReference type="Proteomes" id="UP000266673">
    <property type="component" value="Unassembled WGS sequence"/>
</dbReference>
<protein>
    <recommendedName>
        <fullName evidence="1">Myb-like domain-containing protein</fullName>
    </recommendedName>
</protein>
<name>A0A397WAM8_9GLOM</name>
<sequence>MQLFYSDDDESTRKMRPWSNTEITRFSMLCQKHGRDWNLISRFLERTPKECYHKYSELNPGFRRQPFRIVRRRA</sequence>
<dbReference type="AlphaFoldDB" id="A0A397WAM8"/>
<dbReference type="InterPro" id="IPR009057">
    <property type="entry name" value="Homeodomain-like_sf"/>
</dbReference>
<accession>A0A397WAM8</accession>
<gene>
    <name evidence="2" type="ORF">C2G38_2238141</name>
</gene>
<keyword evidence="3" id="KW-1185">Reference proteome</keyword>
<proteinExistence type="predicted"/>
<dbReference type="SMART" id="SM00717">
    <property type="entry name" value="SANT"/>
    <property type="match status" value="1"/>
</dbReference>
<dbReference type="InterPro" id="IPR001005">
    <property type="entry name" value="SANT/Myb"/>
</dbReference>
<dbReference type="PROSITE" id="PS50090">
    <property type="entry name" value="MYB_LIKE"/>
    <property type="match status" value="1"/>
</dbReference>
<comment type="caution">
    <text evidence="2">The sequence shown here is derived from an EMBL/GenBank/DDBJ whole genome shotgun (WGS) entry which is preliminary data.</text>
</comment>
<dbReference type="Pfam" id="PF00249">
    <property type="entry name" value="Myb_DNA-binding"/>
    <property type="match status" value="1"/>
</dbReference>
<feature type="domain" description="Myb-like" evidence="1">
    <location>
        <begin position="10"/>
        <end position="59"/>
    </location>
</feature>
<dbReference type="EMBL" id="QKWP01000008">
    <property type="protein sequence ID" value="RIB30659.1"/>
    <property type="molecule type" value="Genomic_DNA"/>
</dbReference>
<dbReference type="Gene3D" id="1.10.10.60">
    <property type="entry name" value="Homeodomain-like"/>
    <property type="match status" value="1"/>
</dbReference>
<organism evidence="2 3">
    <name type="scientific">Gigaspora rosea</name>
    <dbReference type="NCBI Taxonomy" id="44941"/>
    <lineage>
        <taxon>Eukaryota</taxon>
        <taxon>Fungi</taxon>
        <taxon>Fungi incertae sedis</taxon>
        <taxon>Mucoromycota</taxon>
        <taxon>Glomeromycotina</taxon>
        <taxon>Glomeromycetes</taxon>
        <taxon>Diversisporales</taxon>
        <taxon>Gigasporaceae</taxon>
        <taxon>Gigaspora</taxon>
    </lineage>
</organism>
<evidence type="ECO:0000313" key="2">
    <source>
        <dbReference type="EMBL" id="RIB30659.1"/>
    </source>
</evidence>
<dbReference type="SUPFAM" id="SSF46689">
    <property type="entry name" value="Homeodomain-like"/>
    <property type="match status" value="1"/>
</dbReference>
<reference evidence="2 3" key="1">
    <citation type="submission" date="2018-06" db="EMBL/GenBank/DDBJ databases">
        <title>Comparative genomics reveals the genomic features of Rhizophagus irregularis, R. cerebriforme, R. diaphanum and Gigaspora rosea, and their symbiotic lifestyle signature.</title>
        <authorList>
            <person name="Morin E."/>
            <person name="San Clemente H."/>
            <person name="Chen E.C.H."/>
            <person name="De La Providencia I."/>
            <person name="Hainaut M."/>
            <person name="Kuo A."/>
            <person name="Kohler A."/>
            <person name="Murat C."/>
            <person name="Tang N."/>
            <person name="Roy S."/>
            <person name="Loubradou J."/>
            <person name="Henrissat B."/>
            <person name="Grigoriev I.V."/>
            <person name="Corradi N."/>
            <person name="Roux C."/>
            <person name="Martin F.M."/>
        </authorList>
    </citation>
    <scope>NUCLEOTIDE SEQUENCE [LARGE SCALE GENOMIC DNA]</scope>
    <source>
        <strain evidence="2 3">DAOM 194757</strain>
    </source>
</reference>
<evidence type="ECO:0000259" key="1">
    <source>
        <dbReference type="PROSITE" id="PS50090"/>
    </source>
</evidence>
<evidence type="ECO:0000313" key="3">
    <source>
        <dbReference type="Proteomes" id="UP000266673"/>
    </source>
</evidence>